<feature type="compositionally biased region" description="Polar residues" evidence="1">
    <location>
        <begin position="50"/>
        <end position="65"/>
    </location>
</feature>
<feature type="compositionally biased region" description="Low complexity" evidence="1">
    <location>
        <begin position="11"/>
        <end position="23"/>
    </location>
</feature>
<feature type="region of interest" description="Disordered" evidence="1">
    <location>
        <begin position="1"/>
        <end position="96"/>
    </location>
</feature>
<proteinExistence type="predicted"/>
<organism evidence="2 3">
    <name type="scientific">Knipowitschia caucasica</name>
    <name type="common">Caucasian dwarf goby</name>
    <name type="synonym">Pomatoschistus caucasicus</name>
    <dbReference type="NCBI Taxonomy" id="637954"/>
    <lineage>
        <taxon>Eukaryota</taxon>
        <taxon>Metazoa</taxon>
        <taxon>Chordata</taxon>
        <taxon>Craniata</taxon>
        <taxon>Vertebrata</taxon>
        <taxon>Euteleostomi</taxon>
        <taxon>Actinopterygii</taxon>
        <taxon>Neopterygii</taxon>
        <taxon>Teleostei</taxon>
        <taxon>Neoteleostei</taxon>
        <taxon>Acanthomorphata</taxon>
        <taxon>Gobiaria</taxon>
        <taxon>Gobiiformes</taxon>
        <taxon>Gobioidei</taxon>
        <taxon>Gobiidae</taxon>
        <taxon>Gobiinae</taxon>
        <taxon>Knipowitschia</taxon>
    </lineage>
</organism>
<evidence type="ECO:0000256" key="1">
    <source>
        <dbReference type="SAM" id="MobiDB-lite"/>
    </source>
</evidence>
<dbReference type="Proteomes" id="UP001497482">
    <property type="component" value="Chromosome 21"/>
</dbReference>
<dbReference type="EMBL" id="OZ035843">
    <property type="protein sequence ID" value="CAL1597495.1"/>
    <property type="molecule type" value="Genomic_DNA"/>
</dbReference>
<accession>A0AAV2LB76</accession>
<evidence type="ECO:0000313" key="3">
    <source>
        <dbReference type="Proteomes" id="UP001497482"/>
    </source>
</evidence>
<name>A0AAV2LB76_KNICA</name>
<keyword evidence="3" id="KW-1185">Reference proteome</keyword>
<dbReference type="AlphaFoldDB" id="A0AAV2LB76"/>
<gene>
    <name evidence="2" type="ORF">KC01_LOCUS25998</name>
</gene>
<evidence type="ECO:0000313" key="2">
    <source>
        <dbReference type="EMBL" id="CAL1597495.1"/>
    </source>
</evidence>
<reference evidence="2 3" key="1">
    <citation type="submission" date="2024-04" db="EMBL/GenBank/DDBJ databases">
        <authorList>
            <person name="Waldvogel A.-M."/>
            <person name="Schoenle A."/>
        </authorList>
    </citation>
    <scope>NUCLEOTIDE SEQUENCE [LARGE SCALE GENOMIC DNA]</scope>
</reference>
<protein>
    <submittedName>
        <fullName evidence="2">Uncharacterized protein</fullName>
    </submittedName>
</protein>
<sequence length="96" mass="9822">MDISGQVRVRSSSPKYDSNPSSPALKSQSPALTVRGASGQSSGHRHLPLSVTSRHLTSATRTSVAPGSCSVAAPSDTAQTTDAAPPDSSDCRRCSP</sequence>